<dbReference type="PROSITE" id="PS51411">
    <property type="entry name" value="PSP1_C"/>
    <property type="match status" value="1"/>
</dbReference>
<dbReference type="OrthoDB" id="9779344at2"/>
<dbReference type="InterPro" id="IPR007557">
    <property type="entry name" value="PSP1_C"/>
</dbReference>
<gene>
    <name evidence="3" type="ORF">DMP06_11020</name>
</gene>
<feature type="domain" description="PSP1 C-terminal" evidence="2">
    <location>
        <begin position="64"/>
        <end position="149"/>
    </location>
</feature>
<accession>A0A3N0AR95</accession>
<organism evidence="3 4">
    <name type="scientific">Slackia equolifaciens</name>
    <dbReference type="NCBI Taxonomy" id="498718"/>
    <lineage>
        <taxon>Bacteria</taxon>
        <taxon>Bacillati</taxon>
        <taxon>Actinomycetota</taxon>
        <taxon>Coriobacteriia</taxon>
        <taxon>Eggerthellales</taxon>
        <taxon>Eggerthellaceae</taxon>
        <taxon>Slackia</taxon>
    </lineage>
</organism>
<sequence>MPSVAPVRLTYNPKILWFDPKDLDIHRGDALIVKTERGQEYAIAEEDIKEVDETAIAKLKSPLKPVIRKATDEDARTWRETQAAAADALPVFKEMVAEQGLDMHPVAVEFLFDGDKAVFYFEAEERVDFRELVRTLASRFHKRIDMRQIGVRDEARIVGGFGHCGQELCCKRLGGEFNPVSIRMAKDQDLSLNPQKISGVCGRLMCCLRYEADAYKEFKGRCPKLNSMVSTPEGDAKVVEINVPRETVTIDHEGKRIKIPVSEMGIDPKTGKPGSVSQDVLDEYANRTNAGASMIESLVSPIFTGTDKLADKPVARRAASGQRRSQQNGRSKAEEDSQKKPTRRRRNRAGRTLDEGATQGSSRAASQEKGRERRSDASKKGGKASQQQAGKRSNRQQQSSQQQGKQQESRRNRGSVRPGQRSSGLAASAKKTATSAPRKDRPAQQQASEHRKSRRRSHKAQGGESHKE</sequence>
<dbReference type="Pfam" id="PF04468">
    <property type="entry name" value="PSP1"/>
    <property type="match status" value="1"/>
</dbReference>
<feature type="compositionally biased region" description="Low complexity" evidence="1">
    <location>
        <begin position="426"/>
        <end position="436"/>
    </location>
</feature>
<dbReference type="InterPro" id="IPR047767">
    <property type="entry name" value="PSP1-like"/>
</dbReference>
<feature type="region of interest" description="Disordered" evidence="1">
    <location>
        <begin position="313"/>
        <end position="468"/>
    </location>
</feature>
<feature type="compositionally biased region" description="Basic and acidic residues" evidence="1">
    <location>
        <begin position="366"/>
        <end position="379"/>
    </location>
</feature>
<reference evidence="4" key="1">
    <citation type="submission" date="2018-05" db="EMBL/GenBank/DDBJ databases">
        <title>Genome Sequencing of selected type strains of the family Eggerthellaceae.</title>
        <authorList>
            <person name="Danylec N."/>
            <person name="Stoll D.A."/>
            <person name="Doetsch A."/>
            <person name="Huch M."/>
        </authorList>
    </citation>
    <scope>NUCLEOTIDE SEQUENCE [LARGE SCALE GENOMIC DNA]</scope>
    <source>
        <strain evidence="4">DSM 24851</strain>
    </source>
</reference>
<dbReference type="GO" id="GO:0005737">
    <property type="term" value="C:cytoplasm"/>
    <property type="evidence" value="ECO:0007669"/>
    <property type="project" value="TreeGrafter"/>
</dbReference>
<feature type="compositionally biased region" description="Low complexity" evidence="1">
    <location>
        <begin position="316"/>
        <end position="327"/>
    </location>
</feature>
<dbReference type="PANTHER" id="PTHR43830">
    <property type="entry name" value="PROTEIN PSP1"/>
    <property type="match status" value="1"/>
</dbReference>
<evidence type="ECO:0000313" key="4">
    <source>
        <dbReference type="Proteomes" id="UP000269591"/>
    </source>
</evidence>
<feature type="compositionally biased region" description="Low complexity" evidence="1">
    <location>
        <begin position="395"/>
        <end position="406"/>
    </location>
</feature>
<dbReference type="EMBL" id="QIBX01000030">
    <property type="protein sequence ID" value="RNL37343.1"/>
    <property type="molecule type" value="Genomic_DNA"/>
</dbReference>
<evidence type="ECO:0000313" key="3">
    <source>
        <dbReference type="EMBL" id="RNL37343.1"/>
    </source>
</evidence>
<protein>
    <submittedName>
        <fullName evidence="3">Tpl protein</fullName>
    </submittedName>
</protein>
<name>A0A3N0AR95_9ACTN</name>
<dbReference type="PANTHER" id="PTHR43830:SF3">
    <property type="entry name" value="PROTEIN PSP1"/>
    <property type="match status" value="1"/>
</dbReference>
<evidence type="ECO:0000256" key="1">
    <source>
        <dbReference type="SAM" id="MobiDB-lite"/>
    </source>
</evidence>
<dbReference type="AlphaFoldDB" id="A0A3N0AR95"/>
<dbReference type="Proteomes" id="UP000269591">
    <property type="component" value="Unassembled WGS sequence"/>
</dbReference>
<dbReference type="NCBIfam" id="NF041131">
    <property type="entry name" value="RicT_YaaT_fam"/>
    <property type="match status" value="1"/>
</dbReference>
<evidence type="ECO:0000259" key="2">
    <source>
        <dbReference type="PROSITE" id="PS51411"/>
    </source>
</evidence>
<proteinExistence type="predicted"/>
<feature type="compositionally biased region" description="Basic residues" evidence="1">
    <location>
        <begin position="340"/>
        <end position="349"/>
    </location>
</feature>
<keyword evidence="4" id="KW-1185">Reference proteome</keyword>
<dbReference type="RefSeq" id="WP_123209777.1">
    <property type="nucleotide sequence ID" value="NZ_JBHTHO010000043.1"/>
</dbReference>
<comment type="caution">
    <text evidence="3">The sequence shown here is derived from an EMBL/GenBank/DDBJ whole genome shotgun (WGS) entry which is preliminary data.</text>
</comment>